<keyword evidence="3" id="KW-1185">Reference proteome</keyword>
<comment type="caution">
    <text evidence="2">The sequence shown here is derived from an EMBL/GenBank/DDBJ whole genome shotgun (WGS) entry which is preliminary data.</text>
</comment>
<reference evidence="2" key="2">
    <citation type="submission" date="2020-09" db="EMBL/GenBank/DDBJ databases">
        <authorList>
            <person name="Sun Q."/>
            <person name="Kim S."/>
        </authorList>
    </citation>
    <scope>NUCLEOTIDE SEQUENCE</scope>
    <source>
        <strain evidence="2">KCTC 12870</strain>
    </source>
</reference>
<dbReference type="PANTHER" id="PTHR40124">
    <property type="match status" value="1"/>
</dbReference>
<feature type="domain" description="Polysaccharide lyase 14" evidence="1">
    <location>
        <begin position="80"/>
        <end position="236"/>
    </location>
</feature>
<reference evidence="2" key="1">
    <citation type="journal article" date="2014" name="Int. J. Syst. Evol. Microbiol.">
        <title>Complete genome sequence of Corynebacterium casei LMG S-19264T (=DSM 44701T), isolated from a smear-ripened cheese.</title>
        <authorList>
            <consortium name="US DOE Joint Genome Institute (JGI-PGF)"/>
            <person name="Walter F."/>
            <person name="Albersmeier A."/>
            <person name="Kalinowski J."/>
            <person name="Ruckert C."/>
        </authorList>
    </citation>
    <scope>NUCLEOTIDE SEQUENCE</scope>
    <source>
        <strain evidence="2">KCTC 12870</strain>
    </source>
</reference>
<dbReference type="AlphaFoldDB" id="A0A8J3DJE7"/>
<sequence>MILIRLFLTFIAMSSTLLSKDVLLLSEDFNDTQSTCAQALLRHPEIELAKDAGPDGSDAIRVNYVGGKMGSKRVVINYPLEQKVDHAILSFDVFFEDDWQFVRGGKMHGLGPKKPITGGKRRQPNGWSSRIMFSKKGRVHNYLYDQNPDLTYGFGGTTAEPVFEKGKWQHVVLETQLNDAGQANGFAKTSVDGQEVLFNDGMEFRGKDGKDTLIQKFLFSTFHGGNDPSWAPKDANGNYITVHALFDNIIIVAPQNRQE</sequence>
<dbReference type="Proteomes" id="UP000642829">
    <property type="component" value="Unassembled WGS sequence"/>
</dbReference>
<evidence type="ECO:0000313" key="2">
    <source>
        <dbReference type="EMBL" id="GHC07777.1"/>
    </source>
</evidence>
<evidence type="ECO:0000259" key="1">
    <source>
        <dbReference type="Pfam" id="PF21294"/>
    </source>
</evidence>
<proteinExistence type="predicted"/>
<name>A0A8J3DJE7_9BACT</name>
<dbReference type="Pfam" id="PF21294">
    <property type="entry name" value="Polysacc_lyase_14"/>
    <property type="match status" value="1"/>
</dbReference>
<dbReference type="Gene3D" id="2.60.120.200">
    <property type="match status" value="1"/>
</dbReference>
<dbReference type="PANTHER" id="PTHR40124:SF1">
    <property type="entry name" value="DISAGGREGATASE RELATED REPEAT PROTEIN"/>
    <property type="match status" value="1"/>
</dbReference>
<evidence type="ECO:0000313" key="3">
    <source>
        <dbReference type="Proteomes" id="UP000642829"/>
    </source>
</evidence>
<organism evidence="2 3">
    <name type="scientific">Cerasicoccus arenae</name>
    <dbReference type="NCBI Taxonomy" id="424488"/>
    <lineage>
        <taxon>Bacteria</taxon>
        <taxon>Pseudomonadati</taxon>
        <taxon>Verrucomicrobiota</taxon>
        <taxon>Opitutia</taxon>
        <taxon>Puniceicoccales</taxon>
        <taxon>Cerasicoccaceae</taxon>
        <taxon>Cerasicoccus</taxon>
    </lineage>
</organism>
<dbReference type="EMBL" id="BMXG01000018">
    <property type="protein sequence ID" value="GHC07777.1"/>
    <property type="molecule type" value="Genomic_DNA"/>
</dbReference>
<dbReference type="InterPro" id="IPR048958">
    <property type="entry name" value="Polysacc_lyase_14"/>
</dbReference>
<gene>
    <name evidence="2" type="ORF">GCM10007047_26200</name>
</gene>
<protein>
    <recommendedName>
        <fullName evidence="1">Polysaccharide lyase 14 domain-containing protein</fullName>
    </recommendedName>
</protein>
<accession>A0A8J3DJE7</accession>